<accession>A0A7C9FP99</accession>
<protein>
    <submittedName>
        <fullName evidence="4">OmpA family protein</fullName>
    </submittedName>
</protein>
<sequence length="767" mass="87437">MHTFRWLYIVVLAGVVASCKTAIPPQQSPAEPEVPTLVQIGDKTFSPDAFFQSFTKNRFSADSAQSLSARQYFDIYTNTKLKLLGAEAQGRDTTSDFKEEIASYREQLAAPYLTDKERVAELTEEAYNRLKQEVHAAHILVAVPEEALPADTLSAYRAAVAMRGRLLEGSDFGDMAQKFSKDATAKDNKGDLGYFTAFQMVYPFENAAYTTPVGQISEPVRTKFGYHLIKVLDRRPTRGKRRVAHVMIQVKPDFPAEKKKEAEQRIRDAYARLEKGEPWDKVVQVYSDDFQSRQSGGLLPAFGVGEMMPAFEAAAYGLDKVGDYSKPVETPYGWHIIRLVEKRPLESFATMEPSLRQKVMTDSRGHLMERDFIERLKKEYTIQENPDAWSEMLELADSSLLKGTLKIPETFTAAVENPMLFTIEKEASSSRMFLDYVKSHLVARPAGSDPKIVLRSYYNDFLARRLLDYEKSILETKYPEFKVLMNEIRDGVLLSQVMEEQVWQRSLDDSTGQRRLYEQNLEQYQYPARALATVIQAKDTTVLNQVLESLAQVPYVLRLKGEELLFEQGKTQLSPLQTNTLYSLAATLKKNQEYVVEVAGYRTADEADTVSASRISHAVRYLNSQGIPITRIMEKDYGSFRPVPEPDRNRRVSFQFFSRSKKDLERAMNRDAPGNVRITEGYFAKDHPLFKEALWEVGDQRIPAALDGSVLAIQIQKIEPPRPKTFNEARGSVINAYQKILEKQWLDSLKTRFPVQVNEKELEKLTR</sequence>
<dbReference type="Proteomes" id="UP000479293">
    <property type="component" value="Unassembled WGS sequence"/>
</dbReference>
<comment type="caution">
    <text evidence="4">The sequence shown here is derived from an EMBL/GenBank/DDBJ whole genome shotgun (WGS) entry which is preliminary data.</text>
</comment>
<organism evidence="4 5">
    <name type="scientific">Salmonirosea aquatica</name>
    <dbReference type="NCBI Taxonomy" id="2654236"/>
    <lineage>
        <taxon>Bacteria</taxon>
        <taxon>Pseudomonadati</taxon>
        <taxon>Bacteroidota</taxon>
        <taxon>Cytophagia</taxon>
        <taxon>Cytophagales</taxon>
        <taxon>Spirosomataceae</taxon>
        <taxon>Salmonirosea</taxon>
    </lineage>
</organism>
<keyword evidence="2" id="KW-0732">Signal</keyword>
<dbReference type="GO" id="GO:0003755">
    <property type="term" value="F:peptidyl-prolyl cis-trans isomerase activity"/>
    <property type="evidence" value="ECO:0007669"/>
    <property type="project" value="UniProtKB-KW"/>
</dbReference>
<evidence type="ECO:0000313" key="5">
    <source>
        <dbReference type="Proteomes" id="UP000479293"/>
    </source>
</evidence>
<dbReference type="Pfam" id="PF00691">
    <property type="entry name" value="OmpA"/>
    <property type="match status" value="1"/>
</dbReference>
<dbReference type="AlphaFoldDB" id="A0A7C9FP99"/>
<dbReference type="InterPro" id="IPR046357">
    <property type="entry name" value="PPIase_dom_sf"/>
</dbReference>
<evidence type="ECO:0000256" key="1">
    <source>
        <dbReference type="PROSITE-ProRule" id="PRU00278"/>
    </source>
</evidence>
<dbReference type="PROSITE" id="PS51257">
    <property type="entry name" value="PROKAR_LIPOPROTEIN"/>
    <property type="match status" value="1"/>
</dbReference>
<reference evidence="4 5" key="1">
    <citation type="submission" date="2019-10" db="EMBL/GenBank/DDBJ databases">
        <title>Draft Genome Sequence of Cytophagaceae sp. SJW1-29.</title>
        <authorList>
            <person name="Choi A."/>
        </authorList>
    </citation>
    <scope>NUCLEOTIDE SEQUENCE [LARGE SCALE GENOMIC DNA]</scope>
    <source>
        <strain evidence="4 5">SJW1-29</strain>
    </source>
</reference>
<feature type="signal peptide" evidence="2">
    <location>
        <begin position="1"/>
        <end position="22"/>
    </location>
</feature>
<evidence type="ECO:0000313" key="4">
    <source>
        <dbReference type="EMBL" id="MPR32989.1"/>
    </source>
</evidence>
<keyword evidence="1" id="KW-0697">Rotamase</keyword>
<dbReference type="InterPro" id="IPR050245">
    <property type="entry name" value="PrsA_foldase"/>
</dbReference>
<feature type="domain" description="PpiC" evidence="3">
    <location>
        <begin position="131"/>
        <end position="233"/>
    </location>
</feature>
<feature type="chain" id="PRO_5029009748" evidence="2">
    <location>
        <begin position="23"/>
        <end position="767"/>
    </location>
</feature>
<dbReference type="InterPro" id="IPR036737">
    <property type="entry name" value="OmpA-like_sf"/>
</dbReference>
<dbReference type="InterPro" id="IPR006665">
    <property type="entry name" value="OmpA-like"/>
</dbReference>
<name>A0A7C9FP99_9BACT</name>
<dbReference type="PANTHER" id="PTHR47245:SF2">
    <property type="entry name" value="PEPTIDYL-PROLYL CIS-TRANS ISOMERASE HP_0175-RELATED"/>
    <property type="match status" value="1"/>
</dbReference>
<keyword evidence="5" id="KW-1185">Reference proteome</keyword>
<dbReference type="EMBL" id="WHLY01000002">
    <property type="protein sequence ID" value="MPR32989.1"/>
    <property type="molecule type" value="Genomic_DNA"/>
</dbReference>
<keyword evidence="1" id="KW-0413">Isomerase</keyword>
<dbReference type="SUPFAM" id="SSF54534">
    <property type="entry name" value="FKBP-like"/>
    <property type="match status" value="2"/>
</dbReference>
<dbReference type="Gene3D" id="3.10.50.40">
    <property type="match status" value="2"/>
</dbReference>
<gene>
    <name evidence="4" type="ORF">GBK04_06355</name>
</gene>
<dbReference type="RefSeq" id="WP_152757888.1">
    <property type="nucleotide sequence ID" value="NZ_WHLY01000002.1"/>
</dbReference>
<dbReference type="Pfam" id="PF13616">
    <property type="entry name" value="Rotamase_3"/>
    <property type="match status" value="1"/>
</dbReference>
<dbReference type="InterPro" id="IPR000297">
    <property type="entry name" value="PPIase_PpiC"/>
</dbReference>
<dbReference type="PROSITE" id="PS50198">
    <property type="entry name" value="PPIC_PPIASE_2"/>
    <property type="match status" value="2"/>
</dbReference>
<evidence type="ECO:0000259" key="3">
    <source>
        <dbReference type="PROSITE" id="PS50198"/>
    </source>
</evidence>
<dbReference type="PANTHER" id="PTHR47245">
    <property type="entry name" value="PEPTIDYLPROLYL ISOMERASE"/>
    <property type="match status" value="1"/>
</dbReference>
<dbReference type="Gene3D" id="3.30.1330.60">
    <property type="entry name" value="OmpA-like domain"/>
    <property type="match status" value="1"/>
</dbReference>
<evidence type="ECO:0000256" key="2">
    <source>
        <dbReference type="SAM" id="SignalP"/>
    </source>
</evidence>
<dbReference type="SUPFAM" id="SSF103088">
    <property type="entry name" value="OmpA-like"/>
    <property type="match status" value="1"/>
</dbReference>
<feature type="domain" description="PpiC" evidence="3">
    <location>
        <begin position="238"/>
        <end position="341"/>
    </location>
</feature>
<proteinExistence type="predicted"/>
<dbReference type="Pfam" id="PF00639">
    <property type="entry name" value="Rotamase"/>
    <property type="match status" value="1"/>
</dbReference>